<comment type="caution">
    <text evidence="13">The sequence shown here is derived from an EMBL/GenBank/DDBJ whole genome shotgun (WGS) entry which is preliminary data.</text>
</comment>
<dbReference type="InterPro" id="IPR005215">
    <property type="entry name" value="Trig_fac"/>
</dbReference>
<feature type="domain" description="Trigger factor C-terminal" evidence="12">
    <location>
        <begin position="264"/>
        <end position="419"/>
    </location>
</feature>
<proteinExistence type="inferred from homology"/>
<feature type="domain" description="Trigger factor ribosome-binding bacterial" evidence="11">
    <location>
        <begin position="4"/>
        <end position="145"/>
    </location>
</feature>
<evidence type="ECO:0000259" key="12">
    <source>
        <dbReference type="Pfam" id="PF05698"/>
    </source>
</evidence>
<dbReference type="GO" id="GO:0003755">
    <property type="term" value="F:peptidyl-prolyl cis-trans isomerase activity"/>
    <property type="evidence" value="ECO:0007669"/>
    <property type="project" value="UniProtKB-UniRule"/>
</dbReference>
<dbReference type="GO" id="GO:0051301">
    <property type="term" value="P:cell division"/>
    <property type="evidence" value="ECO:0007669"/>
    <property type="project" value="UniProtKB-KW"/>
</dbReference>
<evidence type="ECO:0000256" key="7">
    <source>
        <dbReference type="ARBA" id="ARBA00023235"/>
    </source>
</evidence>
<dbReference type="InterPro" id="IPR036611">
    <property type="entry name" value="Trigger_fac_ribosome-bd_sf"/>
</dbReference>
<dbReference type="AlphaFoldDB" id="A0A7C4ARD6"/>
<feature type="domain" description="PPIase FKBP-type" evidence="10">
    <location>
        <begin position="160"/>
        <end position="232"/>
    </location>
</feature>
<dbReference type="PANTHER" id="PTHR30560">
    <property type="entry name" value="TRIGGER FACTOR CHAPERONE AND PEPTIDYL-PROLYL CIS/TRANS ISOMERASE"/>
    <property type="match status" value="1"/>
</dbReference>
<organism evidence="13">
    <name type="scientific">Desulfomonile tiedjei</name>
    <dbReference type="NCBI Taxonomy" id="2358"/>
    <lineage>
        <taxon>Bacteria</taxon>
        <taxon>Pseudomonadati</taxon>
        <taxon>Thermodesulfobacteriota</taxon>
        <taxon>Desulfomonilia</taxon>
        <taxon>Desulfomonilales</taxon>
        <taxon>Desulfomonilaceae</taxon>
        <taxon>Desulfomonile</taxon>
    </lineage>
</organism>
<dbReference type="InterPro" id="IPR037041">
    <property type="entry name" value="Trigger_fac_C_sf"/>
</dbReference>
<comment type="similarity">
    <text evidence="2 9">Belongs to the FKBP-type PPIase family. Tig subfamily.</text>
</comment>
<dbReference type="InterPro" id="IPR001179">
    <property type="entry name" value="PPIase_FKBP_dom"/>
</dbReference>
<protein>
    <recommendedName>
        <fullName evidence="4 9">Trigger factor</fullName>
        <shortName evidence="9">TF</shortName>
        <ecNumber evidence="3 9">5.2.1.8</ecNumber>
    </recommendedName>
    <alternativeName>
        <fullName evidence="8 9">PPIase</fullName>
    </alternativeName>
</protein>
<accession>A0A7C4ARD6</accession>
<dbReference type="GO" id="GO:0043335">
    <property type="term" value="P:protein unfolding"/>
    <property type="evidence" value="ECO:0007669"/>
    <property type="project" value="TreeGrafter"/>
</dbReference>
<reference evidence="13" key="1">
    <citation type="journal article" date="2020" name="mSystems">
        <title>Genome- and Community-Level Interaction Insights into Carbon Utilization and Element Cycling Functions of Hydrothermarchaeota in Hydrothermal Sediment.</title>
        <authorList>
            <person name="Zhou Z."/>
            <person name="Liu Y."/>
            <person name="Xu W."/>
            <person name="Pan J."/>
            <person name="Luo Z.H."/>
            <person name="Li M."/>
        </authorList>
    </citation>
    <scope>NUCLEOTIDE SEQUENCE [LARGE SCALE GENOMIC DNA]</scope>
    <source>
        <strain evidence="13">SpSt-769</strain>
    </source>
</reference>
<dbReference type="Gene3D" id="3.10.50.40">
    <property type="match status" value="1"/>
</dbReference>
<evidence type="ECO:0000256" key="8">
    <source>
        <dbReference type="ARBA" id="ARBA00029986"/>
    </source>
</evidence>
<evidence type="ECO:0000256" key="1">
    <source>
        <dbReference type="ARBA" id="ARBA00000971"/>
    </source>
</evidence>
<dbReference type="SUPFAM" id="SSF54534">
    <property type="entry name" value="FKBP-like"/>
    <property type="match status" value="1"/>
</dbReference>
<dbReference type="Gene3D" id="3.30.70.1050">
    <property type="entry name" value="Trigger factor ribosome-binding domain"/>
    <property type="match status" value="1"/>
</dbReference>
<dbReference type="Pfam" id="PF05698">
    <property type="entry name" value="Trigger_C"/>
    <property type="match status" value="1"/>
</dbReference>
<dbReference type="GO" id="GO:0015031">
    <property type="term" value="P:protein transport"/>
    <property type="evidence" value="ECO:0007669"/>
    <property type="project" value="UniProtKB-UniRule"/>
</dbReference>
<dbReference type="Pfam" id="PF05697">
    <property type="entry name" value="Trigger_N"/>
    <property type="match status" value="1"/>
</dbReference>
<dbReference type="GO" id="GO:0005737">
    <property type="term" value="C:cytoplasm"/>
    <property type="evidence" value="ECO:0007669"/>
    <property type="project" value="UniProtKB-SubCell"/>
</dbReference>
<evidence type="ECO:0000256" key="6">
    <source>
        <dbReference type="ARBA" id="ARBA00023186"/>
    </source>
</evidence>
<gene>
    <name evidence="9 13" type="primary">tig</name>
    <name evidence="13" type="ORF">ENV54_05710</name>
</gene>
<comment type="domain">
    <text evidence="9">Consists of 3 domains; the N-terminus binds the ribosome, the middle domain has PPIase activity, while the C-terminus has intrinsic chaperone activity on its own.</text>
</comment>
<dbReference type="PANTHER" id="PTHR30560:SF3">
    <property type="entry name" value="TRIGGER FACTOR-LIKE PROTEIN TIG, CHLOROPLASTIC"/>
    <property type="match status" value="1"/>
</dbReference>
<dbReference type="EC" id="5.2.1.8" evidence="3 9"/>
<dbReference type="Pfam" id="PF00254">
    <property type="entry name" value="FKBP_C"/>
    <property type="match status" value="1"/>
</dbReference>
<keyword evidence="9" id="KW-0131">Cell cycle</keyword>
<dbReference type="InterPro" id="IPR027304">
    <property type="entry name" value="Trigger_fact/SurA_dom_sf"/>
</dbReference>
<dbReference type="Gene3D" id="1.10.3120.10">
    <property type="entry name" value="Trigger factor, C-terminal domain"/>
    <property type="match status" value="1"/>
</dbReference>
<dbReference type="GO" id="GO:0043022">
    <property type="term" value="F:ribosome binding"/>
    <property type="evidence" value="ECO:0007669"/>
    <property type="project" value="TreeGrafter"/>
</dbReference>
<evidence type="ECO:0000259" key="10">
    <source>
        <dbReference type="Pfam" id="PF00254"/>
    </source>
</evidence>
<dbReference type="NCBIfam" id="TIGR00115">
    <property type="entry name" value="tig"/>
    <property type="match status" value="1"/>
</dbReference>
<dbReference type="HAMAP" id="MF_00303">
    <property type="entry name" value="Trigger_factor_Tig"/>
    <property type="match status" value="1"/>
</dbReference>
<dbReference type="InterPro" id="IPR046357">
    <property type="entry name" value="PPIase_dom_sf"/>
</dbReference>
<dbReference type="EMBL" id="DTGT01000181">
    <property type="protein sequence ID" value="HGH60778.1"/>
    <property type="molecule type" value="Genomic_DNA"/>
</dbReference>
<evidence type="ECO:0000256" key="3">
    <source>
        <dbReference type="ARBA" id="ARBA00013194"/>
    </source>
</evidence>
<name>A0A7C4ARD6_9BACT</name>
<dbReference type="InterPro" id="IPR008880">
    <property type="entry name" value="Trigger_fac_C"/>
</dbReference>
<sequence>MATIVVEDVSPIKKRVTFEVPEETVRNAIESQYMDLKKTVQIKGFRKGKAPLQIIKGYFRGKVEGDALKKVIEDTLEPGLVEKEIKPLTVLSIDPETLETGKPFRFSAVVEVAPEITPVNYKGMKLKRPAVNVSDKMLEDYLQQLRNLNARLVSIPEDRGARMGDHLIVDIKAEVDGEPIASLTVDDYHLEMGRDFYLPGFDVYLEGAKIDEEKEFTIDFPADFPNKSLAGKKGVFHASCKEIKERVLPDLDDEFAKDFGDYSSLEELKNRVRGELEQDLKSEAEGKIRTQIKQQLLENYDFEVPLSLVQERLEEMIRGFLGYYAEQGIDPKRLAESGAIPRDQMRVEAEKEAKISLIIQAIADREAIQASEEELDAEYERMADRLEIEPDKRTALLEARPGVEAVRRIVIENKTYRFLEENAVFMDEEEASDKKGPQPETESA</sequence>
<dbReference type="SUPFAM" id="SSF102735">
    <property type="entry name" value="Trigger factor ribosome-binding domain"/>
    <property type="match status" value="1"/>
</dbReference>
<comment type="catalytic activity">
    <reaction evidence="1 9">
        <text>[protein]-peptidylproline (omega=180) = [protein]-peptidylproline (omega=0)</text>
        <dbReference type="Rhea" id="RHEA:16237"/>
        <dbReference type="Rhea" id="RHEA-COMP:10747"/>
        <dbReference type="Rhea" id="RHEA-COMP:10748"/>
        <dbReference type="ChEBI" id="CHEBI:83833"/>
        <dbReference type="ChEBI" id="CHEBI:83834"/>
        <dbReference type="EC" id="5.2.1.8"/>
    </reaction>
</comment>
<evidence type="ECO:0000256" key="9">
    <source>
        <dbReference type="HAMAP-Rule" id="MF_00303"/>
    </source>
</evidence>
<dbReference type="InterPro" id="IPR008881">
    <property type="entry name" value="Trigger_fac_ribosome-bd_bac"/>
</dbReference>
<comment type="subcellular location">
    <subcellularLocation>
        <location evidence="9">Cytoplasm</location>
    </subcellularLocation>
    <text evidence="9">About half TF is bound to the ribosome near the polypeptide exit tunnel while the other half is free in the cytoplasm.</text>
</comment>
<dbReference type="PIRSF" id="PIRSF003095">
    <property type="entry name" value="Trigger_factor"/>
    <property type="match status" value="1"/>
</dbReference>
<dbReference type="GO" id="GO:0044183">
    <property type="term" value="F:protein folding chaperone"/>
    <property type="evidence" value="ECO:0007669"/>
    <property type="project" value="TreeGrafter"/>
</dbReference>
<keyword evidence="6 9" id="KW-0143">Chaperone</keyword>
<dbReference type="SUPFAM" id="SSF109998">
    <property type="entry name" value="Triger factor/SurA peptide-binding domain-like"/>
    <property type="match status" value="1"/>
</dbReference>
<evidence type="ECO:0000256" key="4">
    <source>
        <dbReference type="ARBA" id="ARBA00016902"/>
    </source>
</evidence>
<keyword evidence="9" id="KW-0132">Cell division</keyword>
<comment type="function">
    <text evidence="9">Involved in protein export. Acts as a chaperone by maintaining the newly synthesized protein in an open conformation. Functions as a peptidyl-prolyl cis-trans isomerase.</text>
</comment>
<keyword evidence="5 9" id="KW-0697">Rotamase</keyword>
<evidence type="ECO:0000256" key="5">
    <source>
        <dbReference type="ARBA" id="ARBA00023110"/>
    </source>
</evidence>
<dbReference type="GO" id="GO:0051083">
    <property type="term" value="P:'de novo' cotranslational protein folding"/>
    <property type="evidence" value="ECO:0007669"/>
    <property type="project" value="TreeGrafter"/>
</dbReference>
<keyword evidence="9" id="KW-0963">Cytoplasm</keyword>
<evidence type="ECO:0000313" key="13">
    <source>
        <dbReference type="EMBL" id="HGH60778.1"/>
    </source>
</evidence>
<evidence type="ECO:0000256" key="2">
    <source>
        <dbReference type="ARBA" id="ARBA00005464"/>
    </source>
</evidence>
<keyword evidence="7 9" id="KW-0413">Isomerase</keyword>
<evidence type="ECO:0000259" key="11">
    <source>
        <dbReference type="Pfam" id="PF05697"/>
    </source>
</evidence>